<feature type="non-terminal residue" evidence="2">
    <location>
        <position position="1"/>
    </location>
</feature>
<dbReference type="Gene3D" id="1.10.10.2840">
    <property type="entry name" value="PucR C-terminal helix-turn-helix domain"/>
    <property type="match status" value="1"/>
</dbReference>
<evidence type="ECO:0000313" key="3">
    <source>
        <dbReference type="Proteomes" id="UP000236151"/>
    </source>
</evidence>
<keyword evidence="3" id="KW-1185">Reference proteome</keyword>
<organism evidence="2 3">
    <name type="scientific">Clostridium thermosuccinogenes</name>
    <dbReference type="NCBI Taxonomy" id="84032"/>
    <lineage>
        <taxon>Bacteria</taxon>
        <taxon>Bacillati</taxon>
        <taxon>Bacillota</taxon>
        <taxon>Clostridia</taxon>
        <taxon>Eubacteriales</taxon>
        <taxon>Clostridiaceae</taxon>
        <taxon>Clostridium</taxon>
    </lineage>
</organism>
<dbReference type="AlphaFoldDB" id="A0A2K2EUV6"/>
<dbReference type="InterPro" id="IPR013324">
    <property type="entry name" value="RNA_pol_sigma_r3/r4-like"/>
</dbReference>
<dbReference type="InterPro" id="IPR042070">
    <property type="entry name" value="PucR_C-HTH_sf"/>
</dbReference>
<sequence length="72" mass="7992">ADGVTTRIRDTVRVYYENNCTAAATAVALGLHKNTVRYRLDQAEKLLDRSVDQRRLPTELALIALESYGAAL</sequence>
<dbReference type="InterPro" id="IPR025736">
    <property type="entry name" value="PucR_C-HTH_dom"/>
</dbReference>
<evidence type="ECO:0000313" key="2">
    <source>
        <dbReference type="EMBL" id="PNT90310.1"/>
    </source>
</evidence>
<comment type="caution">
    <text evidence="2">The sequence shown here is derived from an EMBL/GenBank/DDBJ whole genome shotgun (WGS) entry which is preliminary data.</text>
</comment>
<proteinExistence type="predicted"/>
<dbReference type="PANTHER" id="PTHR33744">
    <property type="entry name" value="CARBOHYDRATE DIACID REGULATOR"/>
    <property type="match status" value="1"/>
</dbReference>
<dbReference type="EMBL" id="NIOJ01000218">
    <property type="protein sequence ID" value="PNT90310.1"/>
    <property type="molecule type" value="Genomic_DNA"/>
</dbReference>
<dbReference type="SUPFAM" id="SSF88659">
    <property type="entry name" value="Sigma3 and sigma4 domains of RNA polymerase sigma factors"/>
    <property type="match status" value="1"/>
</dbReference>
<protein>
    <recommendedName>
        <fullName evidence="1">PucR C-terminal helix-turn-helix domain-containing protein</fullName>
    </recommendedName>
</protein>
<feature type="domain" description="PucR C-terminal helix-turn-helix" evidence="1">
    <location>
        <begin position="9"/>
        <end position="63"/>
    </location>
</feature>
<dbReference type="InterPro" id="IPR051448">
    <property type="entry name" value="CdaR-like_regulators"/>
</dbReference>
<dbReference type="Pfam" id="PF13556">
    <property type="entry name" value="HTH_30"/>
    <property type="match status" value="1"/>
</dbReference>
<accession>A0A2K2EUV6</accession>
<reference evidence="3" key="1">
    <citation type="submission" date="2017-06" db="EMBL/GenBank/DDBJ databases">
        <title>Investigating the central metabolism of Clostridium thermosuccinogenes.</title>
        <authorList>
            <person name="Koendjbiharie J.G."/>
            <person name="Van Kranenburg R."/>
            <person name="Vriesendorp B."/>
        </authorList>
    </citation>
    <scope>NUCLEOTIDE SEQUENCE [LARGE SCALE GENOMIC DNA]</scope>
    <source>
        <strain evidence="3">DSM 5806</strain>
    </source>
</reference>
<dbReference type="Proteomes" id="UP000236151">
    <property type="component" value="Unassembled WGS sequence"/>
</dbReference>
<dbReference type="PANTHER" id="PTHR33744:SF1">
    <property type="entry name" value="DNA-BINDING TRANSCRIPTIONAL ACTIVATOR ADER"/>
    <property type="match status" value="1"/>
</dbReference>
<feature type="non-terminal residue" evidence="2">
    <location>
        <position position="72"/>
    </location>
</feature>
<name>A0A2K2EUV6_9CLOT</name>
<gene>
    <name evidence="2" type="ORF">CDQ84_19585</name>
</gene>
<evidence type="ECO:0000259" key="1">
    <source>
        <dbReference type="Pfam" id="PF13556"/>
    </source>
</evidence>